<feature type="domain" description="GGDEF" evidence="4">
    <location>
        <begin position="355"/>
        <end position="484"/>
    </location>
</feature>
<keyword evidence="5" id="KW-0808">Transferase</keyword>
<keyword evidence="3" id="KW-0812">Transmembrane</keyword>
<dbReference type="EC" id="2.7.7.65" evidence="1"/>
<evidence type="ECO:0000256" key="3">
    <source>
        <dbReference type="SAM" id="Phobius"/>
    </source>
</evidence>
<reference evidence="5 6" key="1">
    <citation type="submission" date="2024-10" db="EMBL/GenBank/DDBJ databases">
        <authorList>
            <person name="Yibar A."/>
            <person name="Saticioglu I.B."/>
            <person name="Duman M."/>
            <person name="Ajmi N."/>
            <person name="Gurler F."/>
            <person name="Ay H."/>
            <person name="Onuk E."/>
            <person name="Guler S."/>
            <person name="Romalde J.L."/>
        </authorList>
    </citation>
    <scope>NUCLEOTIDE SEQUENCE [LARGE SCALE GENOMIC DNA]</scope>
    <source>
        <strain evidence="5 6">14-MA-B</strain>
    </source>
</reference>
<evidence type="ECO:0000313" key="5">
    <source>
        <dbReference type="EMBL" id="MFH0265012.1"/>
    </source>
</evidence>
<comment type="catalytic activity">
    <reaction evidence="2">
        <text>2 GTP = 3',3'-c-di-GMP + 2 diphosphate</text>
        <dbReference type="Rhea" id="RHEA:24898"/>
        <dbReference type="ChEBI" id="CHEBI:33019"/>
        <dbReference type="ChEBI" id="CHEBI:37565"/>
        <dbReference type="ChEBI" id="CHEBI:58805"/>
        <dbReference type="EC" id="2.7.7.65"/>
    </reaction>
</comment>
<dbReference type="InterPro" id="IPR000160">
    <property type="entry name" value="GGDEF_dom"/>
</dbReference>
<name>A0ABW7IU59_9VIBR</name>
<gene>
    <name evidence="5" type="ORF">ACGRQ9_05800</name>
</gene>
<accession>A0ABW7IU59</accession>
<dbReference type="EMBL" id="JBIHSN010000002">
    <property type="protein sequence ID" value="MFH0265012.1"/>
    <property type="molecule type" value="Genomic_DNA"/>
</dbReference>
<keyword evidence="6" id="KW-1185">Reference proteome</keyword>
<dbReference type="InterPro" id="IPR029787">
    <property type="entry name" value="Nucleotide_cyclase"/>
</dbReference>
<protein>
    <recommendedName>
        <fullName evidence="1">diguanylate cyclase</fullName>
        <ecNumber evidence="1">2.7.7.65</ecNumber>
    </recommendedName>
</protein>
<evidence type="ECO:0000256" key="1">
    <source>
        <dbReference type="ARBA" id="ARBA00012528"/>
    </source>
</evidence>
<keyword evidence="3" id="KW-0472">Membrane</keyword>
<dbReference type="InterPro" id="IPR043128">
    <property type="entry name" value="Rev_trsase/Diguanyl_cyclase"/>
</dbReference>
<dbReference type="CDD" id="cd01949">
    <property type="entry name" value="GGDEF"/>
    <property type="match status" value="1"/>
</dbReference>
<dbReference type="PROSITE" id="PS50887">
    <property type="entry name" value="GGDEF"/>
    <property type="match status" value="1"/>
</dbReference>
<dbReference type="CDD" id="cd18774">
    <property type="entry name" value="PDC2_HK_sensor"/>
    <property type="match status" value="2"/>
</dbReference>
<dbReference type="Proteomes" id="UP001607151">
    <property type="component" value="Unassembled WGS sequence"/>
</dbReference>
<dbReference type="InterPro" id="IPR050469">
    <property type="entry name" value="Diguanylate_Cyclase"/>
</dbReference>
<proteinExistence type="predicted"/>
<keyword evidence="5" id="KW-0548">Nucleotidyltransferase</keyword>
<dbReference type="Pfam" id="PF00990">
    <property type="entry name" value="GGDEF"/>
    <property type="match status" value="1"/>
</dbReference>
<keyword evidence="3" id="KW-1133">Transmembrane helix</keyword>
<dbReference type="Gene3D" id="3.30.70.270">
    <property type="match status" value="1"/>
</dbReference>
<dbReference type="PANTHER" id="PTHR45138">
    <property type="entry name" value="REGULATORY COMPONENTS OF SENSORY TRANSDUCTION SYSTEM"/>
    <property type="match status" value="1"/>
</dbReference>
<dbReference type="NCBIfam" id="TIGR00254">
    <property type="entry name" value="GGDEF"/>
    <property type="match status" value="1"/>
</dbReference>
<dbReference type="RefSeq" id="WP_394607435.1">
    <property type="nucleotide sequence ID" value="NZ_JBIHSN010000002.1"/>
</dbReference>
<comment type="caution">
    <text evidence="5">The sequence shown here is derived from an EMBL/GenBank/DDBJ whole genome shotgun (WGS) entry which is preliminary data.</text>
</comment>
<evidence type="ECO:0000256" key="2">
    <source>
        <dbReference type="ARBA" id="ARBA00034247"/>
    </source>
</evidence>
<dbReference type="SMART" id="SM00267">
    <property type="entry name" value="GGDEF"/>
    <property type="match status" value="1"/>
</dbReference>
<dbReference type="Pfam" id="PF08269">
    <property type="entry name" value="dCache_2"/>
    <property type="match status" value="1"/>
</dbReference>
<dbReference type="PANTHER" id="PTHR45138:SF9">
    <property type="entry name" value="DIGUANYLATE CYCLASE DGCM-RELATED"/>
    <property type="match status" value="1"/>
</dbReference>
<dbReference type="SUPFAM" id="SSF55073">
    <property type="entry name" value="Nucleotide cyclase"/>
    <property type="match status" value="1"/>
</dbReference>
<dbReference type="Gene3D" id="3.30.450.20">
    <property type="entry name" value="PAS domain"/>
    <property type="match status" value="2"/>
</dbReference>
<dbReference type="InterPro" id="IPR004010">
    <property type="entry name" value="Double_Cache_2"/>
</dbReference>
<organism evidence="5 6">
    <name type="scientific">Vibrio rumoiensis</name>
    <dbReference type="NCBI Taxonomy" id="76258"/>
    <lineage>
        <taxon>Bacteria</taxon>
        <taxon>Pseudomonadati</taxon>
        <taxon>Pseudomonadota</taxon>
        <taxon>Gammaproteobacteria</taxon>
        <taxon>Vibrionales</taxon>
        <taxon>Vibrionaceae</taxon>
        <taxon>Vibrio</taxon>
    </lineage>
</organism>
<evidence type="ECO:0000313" key="6">
    <source>
        <dbReference type="Proteomes" id="UP001607151"/>
    </source>
</evidence>
<sequence length="495" mass="56524">MNKKSFSLLPILFLSVIIVISIGYTVKQFYNVEKRLTDNTEEIFNKTVYASYDLIDTSVNDSLKNYLRGIAFSISKMLETSQQEHLDDRKVHSTLNAFIQNTRIGKDGYISILDTSGKLIYHPYAAGRNISENSFIQNQLAHDQTFLEYKWKNPGENQERLKVGYSLKIDNGYVIDVSVYKDEMINLVNKETLKTKLKKYNFGKTGYVYVVDNKGTLILHPTSEGKPIRSLIGDSADEFMEKAHTKPEGTFTYPLFTPGGNTVTKTVSYKYYPYLDWIIASGISQTELTHPTDQLWQGLTMAVISLLLIITVLIIGLNSRHQRILMIERKDFLTGLNNRRSVMDYTTSLEQKNGLTYSVIIFDIDKFKAINDTFGHHEGDLAILETAKILKNYESKKVIVSRHGGEEFLILLEDMHTQQAYLLAELIRQRVSNITHLQSRFTISAGIYESYVGKEKISESISHADHALYQAKQTGRNKVVIYQPGFEQKTHGDKQ</sequence>
<evidence type="ECO:0000259" key="4">
    <source>
        <dbReference type="PROSITE" id="PS50887"/>
    </source>
</evidence>
<dbReference type="GO" id="GO:0052621">
    <property type="term" value="F:diguanylate cyclase activity"/>
    <property type="evidence" value="ECO:0007669"/>
    <property type="project" value="UniProtKB-EC"/>
</dbReference>
<feature type="transmembrane region" description="Helical" evidence="3">
    <location>
        <begin position="295"/>
        <end position="317"/>
    </location>
</feature>